<sequence>MNPKFSLRSLFIFICPVFSGLSETDSSNAEWDLTMPMNGFAFERARAMSPPTVDRVSPRFSRLRKLKGNSRVQGHLGVSSLERAGIAIPGKSQNVSTIGGFSTQYALQCGWDDTPVWLLFDTASSDTWAVQSDFSCQDNLGNKHKKSACAFGKPYIDGFRHGEVEGVHFYISYASGEEVSGPMGRSDLSCGGLFVSKQQVGLANNTYWHGNNVTVGILGLAYPSITSAYYGQVGEEQPWLMIPYTPFLTRAISQGTVEPIFSVTIMRNSSDGILTWGGVPPMLWNRKSKAVTDIIIANLIDQEETAWKYSFYTIIPDGVVWGLTTDTTKYPYIVDTATTMMHLPPLLAEAIADAFEPRATYIYQWGSYFVPCDAIAPRFAVVISGVEFWINRADLIYQDLVDPMTGLCACGITSGGPGPYILGDVFLQNVLAVFDIGAAEMRFYSKDR</sequence>
<evidence type="ECO:0000256" key="3">
    <source>
        <dbReference type="SAM" id="SignalP"/>
    </source>
</evidence>
<dbReference type="InterPro" id="IPR001461">
    <property type="entry name" value="Aspartic_peptidase_A1"/>
</dbReference>
<dbReference type="Proteomes" id="UP000717696">
    <property type="component" value="Unassembled WGS sequence"/>
</dbReference>
<dbReference type="OrthoDB" id="15189at2759"/>
<dbReference type="InterPro" id="IPR033121">
    <property type="entry name" value="PEPTIDASE_A1"/>
</dbReference>
<dbReference type="GO" id="GO:0004190">
    <property type="term" value="F:aspartic-type endopeptidase activity"/>
    <property type="evidence" value="ECO:0007669"/>
    <property type="project" value="InterPro"/>
</dbReference>
<feature type="signal peptide" evidence="3">
    <location>
        <begin position="1"/>
        <end position="22"/>
    </location>
</feature>
<reference evidence="5" key="1">
    <citation type="journal article" date="2021" name="Nat. Commun.">
        <title>Genetic determinants of endophytism in the Arabidopsis root mycobiome.</title>
        <authorList>
            <person name="Mesny F."/>
            <person name="Miyauchi S."/>
            <person name="Thiergart T."/>
            <person name="Pickel B."/>
            <person name="Atanasova L."/>
            <person name="Karlsson M."/>
            <person name="Huettel B."/>
            <person name="Barry K.W."/>
            <person name="Haridas S."/>
            <person name="Chen C."/>
            <person name="Bauer D."/>
            <person name="Andreopoulos W."/>
            <person name="Pangilinan J."/>
            <person name="LaButti K."/>
            <person name="Riley R."/>
            <person name="Lipzen A."/>
            <person name="Clum A."/>
            <person name="Drula E."/>
            <person name="Henrissat B."/>
            <person name="Kohler A."/>
            <person name="Grigoriev I.V."/>
            <person name="Martin F.M."/>
            <person name="Hacquard S."/>
        </authorList>
    </citation>
    <scope>NUCLEOTIDE SEQUENCE</scope>
    <source>
        <strain evidence="5">MPI-CAGE-AT-0021</strain>
    </source>
</reference>
<dbReference type="Pfam" id="PF00026">
    <property type="entry name" value="Asp"/>
    <property type="match status" value="1"/>
</dbReference>
<dbReference type="InterPro" id="IPR034164">
    <property type="entry name" value="Pepsin-like_dom"/>
</dbReference>
<evidence type="ECO:0000259" key="4">
    <source>
        <dbReference type="PROSITE" id="PS51767"/>
    </source>
</evidence>
<keyword evidence="6" id="KW-1185">Reference proteome</keyword>
<gene>
    <name evidence="5" type="ORF">B0J13DRAFT_583267</name>
</gene>
<keyword evidence="3" id="KW-0732">Signal</keyword>
<evidence type="ECO:0000313" key="6">
    <source>
        <dbReference type="Proteomes" id="UP000717696"/>
    </source>
</evidence>
<dbReference type="Gene3D" id="2.40.70.10">
    <property type="entry name" value="Acid Proteases"/>
    <property type="match status" value="2"/>
</dbReference>
<dbReference type="PRINTS" id="PR00792">
    <property type="entry name" value="PEPSIN"/>
</dbReference>
<evidence type="ECO:0000313" key="5">
    <source>
        <dbReference type="EMBL" id="KAH7149785.1"/>
    </source>
</evidence>
<accession>A0A9P9EXS4</accession>
<dbReference type="CDD" id="cd05471">
    <property type="entry name" value="pepsin_like"/>
    <property type="match status" value="1"/>
</dbReference>
<organism evidence="5 6">
    <name type="scientific">Dactylonectria estremocensis</name>
    <dbReference type="NCBI Taxonomy" id="1079267"/>
    <lineage>
        <taxon>Eukaryota</taxon>
        <taxon>Fungi</taxon>
        <taxon>Dikarya</taxon>
        <taxon>Ascomycota</taxon>
        <taxon>Pezizomycotina</taxon>
        <taxon>Sordariomycetes</taxon>
        <taxon>Hypocreomycetidae</taxon>
        <taxon>Hypocreales</taxon>
        <taxon>Nectriaceae</taxon>
        <taxon>Dactylonectria</taxon>
    </lineage>
</organism>
<evidence type="ECO:0000256" key="2">
    <source>
        <dbReference type="PIRSR" id="PIRSR601461-1"/>
    </source>
</evidence>
<dbReference type="GO" id="GO:0006508">
    <property type="term" value="P:proteolysis"/>
    <property type="evidence" value="ECO:0007669"/>
    <property type="project" value="InterPro"/>
</dbReference>
<feature type="domain" description="Peptidase A1" evidence="4">
    <location>
        <begin position="103"/>
        <end position="444"/>
    </location>
</feature>
<proteinExistence type="inferred from homology"/>
<comment type="caution">
    <text evidence="5">The sequence shown here is derived from an EMBL/GenBank/DDBJ whole genome shotgun (WGS) entry which is preliminary data.</text>
</comment>
<protein>
    <submittedName>
        <fullName evidence="5">Aspartic peptidase domain-containing protein</fullName>
    </submittedName>
</protein>
<feature type="chain" id="PRO_5040402964" evidence="3">
    <location>
        <begin position="23"/>
        <end position="448"/>
    </location>
</feature>
<name>A0A9P9EXS4_9HYPO</name>
<evidence type="ECO:0000256" key="1">
    <source>
        <dbReference type="ARBA" id="ARBA00007447"/>
    </source>
</evidence>
<dbReference type="AlphaFoldDB" id="A0A9P9EXS4"/>
<dbReference type="SUPFAM" id="SSF50630">
    <property type="entry name" value="Acid proteases"/>
    <property type="match status" value="1"/>
</dbReference>
<dbReference type="PANTHER" id="PTHR47966">
    <property type="entry name" value="BETA-SITE APP-CLEAVING ENZYME, ISOFORM A-RELATED"/>
    <property type="match status" value="1"/>
</dbReference>
<feature type="active site" evidence="2">
    <location>
        <position position="335"/>
    </location>
</feature>
<dbReference type="GO" id="GO:0000324">
    <property type="term" value="C:fungal-type vacuole"/>
    <property type="evidence" value="ECO:0007669"/>
    <property type="project" value="TreeGrafter"/>
</dbReference>
<feature type="active site" evidence="2">
    <location>
        <position position="121"/>
    </location>
</feature>
<dbReference type="PANTHER" id="PTHR47966:SF47">
    <property type="entry name" value="ENDOPEPTIDASE, PUTATIVE (AFU_ORTHOLOGUE AFUA_3G01220)-RELATED"/>
    <property type="match status" value="1"/>
</dbReference>
<dbReference type="PROSITE" id="PS51767">
    <property type="entry name" value="PEPTIDASE_A1"/>
    <property type="match status" value="1"/>
</dbReference>
<comment type="similarity">
    <text evidence="1">Belongs to the peptidase A1 family.</text>
</comment>
<dbReference type="InterPro" id="IPR021109">
    <property type="entry name" value="Peptidase_aspartic_dom_sf"/>
</dbReference>
<dbReference type="EMBL" id="JAGMUU010000006">
    <property type="protein sequence ID" value="KAH7149785.1"/>
    <property type="molecule type" value="Genomic_DNA"/>
</dbReference>